<dbReference type="PANTHER" id="PTHR31920">
    <property type="entry name" value="B3 DOMAIN-CONTAINING"/>
    <property type="match status" value="1"/>
</dbReference>
<keyword evidence="5" id="KW-0539">Nucleus</keyword>
<comment type="caution">
    <text evidence="7">The sequence shown here is derived from an EMBL/GenBank/DDBJ whole genome shotgun (WGS) entry which is preliminary data.</text>
</comment>
<dbReference type="GO" id="GO:0003677">
    <property type="term" value="F:DNA binding"/>
    <property type="evidence" value="ECO:0007669"/>
    <property type="project" value="UniProtKB-KW"/>
</dbReference>
<reference evidence="7" key="2">
    <citation type="submission" date="2021-12" db="EMBL/GenBank/DDBJ databases">
        <title>Resequencing data analysis of finger millet.</title>
        <authorList>
            <person name="Hatakeyama M."/>
            <person name="Aluri S."/>
            <person name="Balachadran M.T."/>
            <person name="Sivarajan S.R."/>
            <person name="Poveda L."/>
            <person name="Shimizu-Inatsugi R."/>
            <person name="Schlapbach R."/>
            <person name="Sreeman S.M."/>
            <person name="Shimizu K.K."/>
        </authorList>
    </citation>
    <scope>NUCLEOTIDE SEQUENCE</scope>
</reference>
<evidence type="ECO:0000256" key="5">
    <source>
        <dbReference type="ARBA" id="ARBA00023242"/>
    </source>
</evidence>
<dbReference type="SUPFAM" id="SSF101936">
    <property type="entry name" value="DNA-binding pseudobarrel domain"/>
    <property type="match status" value="1"/>
</dbReference>
<dbReference type="Gene3D" id="2.40.330.10">
    <property type="entry name" value="DNA-binding pseudobarrel domain"/>
    <property type="match status" value="1"/>
</dbReference>
<keyword evidence="2" id="KW-0805">Transcription regulation</keyword>
<keyword evidence="3" id="KW-0238">DNA-binding</keyword>
<organism evidence="7 8">
    <name type="scientific">Eleusine coracana subsp. coracana</name>
    <dbReference type="NCBI Taxonomy" id="191504"/>
    <lineage>
        <taxon>Eukaryota</taxon>
        <taxon>Viridiplantae</taxon>
        <taxon>Streptophyta</taxon>
        <taxon>Embryophyta</taxon>
        <taxon>Tracheophyta</taxon>
        <taxon>Spermatophyta</taxon>
        <taxon>Magnoliopsida</taxon>
        <taxon>Liliopsida</taxon>
        <taxon>Poales</taxon>
        <taxon>Poaceae</taxon>
        <taxon>PACMAD clade</taxon>
        <taxon>Chloridoideae</taxon>
        <taxon>Cynodonteae</taxon>
        <taxon>Eleusininae</taxon>
        <taxon>Eleusine</taxon>
    </lineage>
</organism>
<feature type="domain" description="TF-B3" evidence="6">
    <location>
        <begin position="6"/>
        <end position="109"/>
    </location>
</feature>
<dbReference type="AlphaFoldDB" id="A0AAV5E5S5"/>
<comment type="subcellular location">
    <subcellularLocation>
        <location evidence="1">Nucleus</location>
    </subcellularLocation>
</comment>
<accession>A0AAV5E5S5</accession>
<dbReference type="InterPro" id="IPR015300">
    <property type="entry name" value="DNA-bd_pseudobarrel_sf"/>
</dbReference>
<dbReference type="EMBL" id="BQKI01000073">
    <property type="protein sequence ID" value="GJN17813.1"/>
    <property type="molecule type" value="Genomic_DNA"/>
</dbReference>
<dbReference type="Proteomes" id="UP001054889">
    <property type="component" value="Unassembled WGS sequence"/>
</dbReference>
<dbReference type="PROSITE" id="PS50863">
    <property type="entry name" value="B3"/>
    <property type="match status" value="1"/>
</dbReference>
<dbReference type="InterPro" id="IPR003340">
    <property type="entry name" value="B3_DNA-bd"/>
</dbReference>
<evidence type="ECO:0000256" key="3">
    <source>
        <dbReference type="ARBA" id="ARBA00023125"/>
    </source>
</evidence>
<sequence length="573" mass="66109">MEEARTPQFFKVLVGDFARRIEIPQAFLCHILEESRRTSENTVASSAKFVLSNAEGNTWPVELDEIDGRVFVTTGWPKFVEDNCLVEGEFLIFKSDGDMQFMVLVFGVNAVEKSVCSSGSGARATGNLQGRPTFPSSKKEHSGVGLTEMAQSLTRSRSQTVTMQTTERDKNISSQRELGTCLSWKWPVEDDKAKSIAKVMRTLDVDKLTIELFCAILSLYKWNVDEAAEQFDICRGKQQIPPEQSLKKKLVSQFNFVKEQLRQFFPLGDNSCAPMPERRKNNLEMLNLSNQSLSCDLTPAKRKLVDKDQSCDLPHQQKRKSTGRIEIESLSIECELTSDARITEPYFTWKPLRQGTHLERILLDIERENFMNTITHVQKIIRDECPDLQTADVIEDIVRICIRKWDLCLQDSSAQKVVNALLEHAKIVKEEQNFNIEVRKEEFSAKIQDRSKWQLKELETGYFSLELDYKKATEDDIKHLQQATMMKEDEVQKLRRLILEHETMYQKSTMERVRVKMALNRYQQTLDEVKRRLASTKCGSIDVEVLVKEEMDNMRKEIELSKGSILSIKFMKE</sequence>
<dbReference type="Pfam" id="PF02362">
    <property type="entry name" value="B3"/>
    <property type="match status" value="1"/>
</dbReference>
<proteinExistence type="predicted"/>
<dbReference type="SMART" id="SM01019">
    <property type="entry name" value="B3"/>
    <property type="match status" value="1"/>
</dbReference>
<name>A0AAV5E5S5_ELECO</name>
<evidence type="ECO:0000256" key="2">
    <source>
        <dbReference type="ARBA" id="ARBA00023015"/>
    </source>
</evidence>
<evidence type="ECO:0000313" key="7">
    <source>
        <dbReference type="EMBL" id="GJN17813.1"/>
    </source>
</evidence>
<evidence type="ECO:0000259" key="6">
    <source>
        <dbReference type="PROSITE" id="PS50863"/>
    </source>
</evidence>
<evidence type="ECO:0000256" key="4">
    <source>
        <dbReference type="ARBA" id="ARBA00023163"/>
    </source>
</evidence>
<keyword evidence="8" id="KW-1185">Reference proteome</keyword>
<dbReference type="InterPro" id="IPR050655">
    <property type="entry name" value="Plant_B3_domain"/>
</dbReference>
<dbReference type="GO" id="GO:0005634">
    <property type="term" value="C:nucleus"/>
    <property type="evidence" value="ECO:0007669"/>
    <property type="project" value="UniProtKB-SubCell"/>
</dbReference>
<dbReference type="PANTHER" id="PTHR31920:SF122">
    <property type="entry name" value="B3 DOMAIN-CONTAINING PROTEIN REM23"/>
    <property type="match status" value="1"/>
</dbReference>
<keyword evidence="4" id="KW-0804">Transcription</keyword>
<evidence type="ECO:0000256" key="1">
    <source>
        <dbReference type="ARBA" id="ARBA00004123"/>
    </source>
</evidence>
<dbReference type="CDD" id="cd10017">
    <property type="entry name" value="B3_DNA"/>
    <property type="match status" value="1"/>
</dbReference>
<evidence type="ECO:0000313" key="8">
    <source>
        <dbReference type="Proteomes" id="UP001054889"/>
    </source>
</evidence>
<protein>
    <recommendedName>
        <fullName evidence="6">TF-B3 domain-containing protein</fullName>
    </recommendedName>
</protein>
<gene>
    <name evidence="7" type="primary">gb04911</name>
    <name evidence="7" type="ORF">PR202_gb04911</name>
</gene>
<reference evidence="7" key="1">
    <citation type="journal article" date="2018" name="DNA Res.">
        <title>Multiple hybrid de novo genome assembly of finger millet, an orphan allotetraploid crop.</title>
        <authorList>
            <person name="Hatakeyama M."/>
            <person name="Aluri S."/>
            <person name="Balachadran M.T."/>
            <person name="Sivarajan S.R."/>
            <person name="Patrignani A."/>
            <person name="Gruter S."/>
            <person name="Poveda L."/>
            <person name="Shimizu-Inatsugi R."/>
            <person name="Baeten J."/>
            <person name="Francoijs K.J."/>
            <person name="Nataraja K.N."/>
            <person name="Reddy Y.A.N."/>
            <person name="Phadnis S."/>
            <person name="Ravikumar R.L."/>
            <person name="Schlapbach R."/>
            <person name="Sreeman S.M."/>
            <person name="Shimizu K.K."/>
        </authorList>
    </citation>
    <scope>NUCLEOTIDE SEQUENCE</scope>
</reference>